<dbReference type="PANTHER" id="PTHR24286">
    <property type="entry name" value="CYTOCHROME P450 26"/>
    <property type="match status" value="1"/>
</dbReference>
<evidence type="ECO:0000256" key="4">
    <source>
        <dbReference type="ARBA" id="ARBA00023002"/>
    </source>
</evidence>
<keyword evidence="9" id="KW-0812">Transmembrane</keyword>
<dbReference type="EMBL" id="GCHX01491751">
    <property type="protein sequence ID" value="JAI17612.1"/>
    <property type="molecule type" value="Transcribed_RNA"/>
</dbReference>
<dbReference type="InterPro" id="IPR017972">
    <property type="entry name" value="Cyt_P450_CS"/>
</dbReference>
<dbReference type="Pfam" id="PF00067">
    <property type="entry name" value="p450"/>
    <property type="match status" value="1"/>
</dbReference>
<dbReference type="Gene3D" id="1.10.630.10">
    <property type="entry name" value="Cytochrome P450"/>
    <property type="match status" value="1"/>
</dbReference>
<dbReference type="AlphaFoldDB" id="A0A0G7ZP07"/>
<feature type="binding site" description="axial binding residue" evidence="7">
    <location>
        <position position="441"/>
    </location>
    <ligand>
        <name>heme</name>
        <dbReference type="ChEBI" id="CHEBI:30413"/>
    </ligand>
    <ligandPart>
        <name>Fe</name>
        <dbReference type="ChEBI" id="CHEBI:18248"/>
    </ligandPart>
</feature>
<evidence type="ECO:0000256" key="2">
    <source>
        <dbReference type="ARBA" id="ARBA00022617"/>
    </source>
</evidence>
<evidence type="ECO:0000256" key="9">
    <source>
        <dbReference type="SAM" id="Phobius"/>
    </source>
</evidence>
<proteinExistence type="inferred from homology"/>
<evidence type="ECO:0000256" key="5">
    <source>
        <dbReference type="ARBA" id="ARBA00023004"/>
    </source>
</evidence>
<evidence type="ECO:0000256" key="8">
    <source>
        <dbReference type="RuleBase" id="RU000461"/>
    </source>
</evidence>
<dbReference type="PRINTS" id="PR00385">
    <property type="entry name" value="P450"/>
</dbReference>
<protein>
    <submittedName>
        <fullName evidence="10">Cytochrome P450 CYP716B2</fullName>
    </submittedName>
</protein>
<dbReference type="SUPFAM" id="SSF48264">
    <property type="entry name" value="Cytochrome P450"/>
    <property type="match status" value="1"/>
</dbReference>
<dbReference type="PROSITE" id="PS00086">
    <property type="entry name" value="CYTOCHROME_P450"/>
    <property type="match status" value="1"/>
</dbReference>
<gene>
    <name evidence="10" type="primary">cytochrome P450 CYP716B2</name>
</gene>
<evidence type="ECO:0000256" key="3">
    <source>
        <dbReference type="ARBA" id="ARBA00022723"/>
    </source>
</evidence>
<sequence length="497" mass="56530">MVWKEAVSVLQKAQELKEPPLMFTVFLASFIGLAFFFYLISNHRTKAWRGIPPGTFGWPLIGETLEFLGCQRKGNPRDFFDSRTQKYGNVFTTSLVGHPTVVFCSPEGNRFLFSNENKLVVNSWPSSVGNLFRSSLITTVGDDAKRLRRILMTFLRPEALREFVGRVDSMTKRHLAEHWIGKDEVTALPLLKRYTFSLACDLFASINNKDDLDRLWLHFMVFVKGVMQIPIDLPGTRYNKAKHAANAIRQQLGSIINERKIALEAGNASPEQDLLSFLLSNVDEQGESLTDNEIQDNILLLLYAGHDTSSSTLTVLLKFLAENPHCYEEVLREQLDIAGSKEAGQLLEWEDLQRMKYSWRVAQEALRLFPAAQGSFRKAIKEFIYDGFTIPKGWKMYWTVNSTHRKSEYFSNPETFDPSRFEGEGPPPYTFVPFGGGPRMCPGNEFARLEILVFLHNIVKNCKWNLVNPGEKVIVDPMPAPVNGLPIKLVPHDSVYI</sequence>
<organism evidence="10">
    <name type="scientific">Picea glauca</name>
    <name type="common">White spruce</name>
    <name type="synonym">Pinus glauca</name>
    <dbReference type="NCBI Taxonomy" id="3330"/>
    <lineage>
        <taxon>Eukaryota</taxon>
        <taxon>Viridiplantae</taxon>
        <taxon>Streptophyta</taxon>
        <taxon>Embryophyta</taxon>
        <taxon>Tracheophyta</taxon>
        <taxon>Spermatophyta</taxon>
        <taxon>Pinopsida</taxon>
        <taxon>Pinidae</taxon>
        <taxon>Conifers I</taxon>
        <taxon>Pinales</taxon>
        <taxon>Pinaceae</taxon>
        <taxon>Picea</taxon>
    </lineage>
</organism>
<keyword evidence="6 8" id="KW-0503">Monooxygenase</keyword>
<keyword evidence="9" id="KW-0472">Membrane</keyword>
<dbReference type="GO" id="GO:0020037">
    <property type="term" value="F:heme binding"/>
    <property type="evidence" value="ECO:0007669"/>
    <property type="project" value="InterPro"/>
</dbReference>
<name>A0A0G7ZP07_PICGL</name>
<dbReference type="GO" id="GO:0016125">
    <property type="term" value="P:sterol metabolic process"/>
    <property type="evidence" value="ECO:0007669"/>
    <property type="project" value="TreeGrafter"/>
</dbReference>
<dbReference type="InterPro" id="IPR036396">
    <property type="entry name" value="Cyt_P450_sf"/>
</dbReference>
<dbReference type="FunFam" id="1.10.630.10:FF:000022">
    <property type="entry name" value="Taxadiene 5-alpha hydroxylase"/>
    <property type="match status" value="1"/>
</dbReference>
<keyword evidence="4 8" id="KW-0560">Oxidoreductase</keyword>
<dbReference type="InterPro" id="IPR002401">
    <property type="entry name" value="Cyt_P450_E_grp-I"/>
</dbReference>
<keyword evidence="3 7" id="KW-0479">Metal-binding</keyword>
<evidence type="ECO:0000256" key="1">
    <source>
        <dbReference type="ARBA" id="ARBA00010617"/>
    </source>
</evidence>
<keyword evidence="5 7" id="KW-0408">Iron</keyword>
<dbReference type="GO" id="GO:0005506">
    <property type="term" value="F:iron ion binding"/>
    <property type="evidence" value="ECO:0007669"/>
    <property type="project" value="InterPro"/>
</dbReference>
<dbReference type="PANTHER" id="PTHR24286:SF384">
    <property type="entry name" value="P450, PUTATIVE (EUROFUNG)-RELATED"/>
    <property type="match status" value="1"/>
</dbReference>
<keyword evidence="9" id="KW-1133">Transmembrane helix</keyword>
<evidence type="ECO:0000256" key="6">
    <source>
        <dbReference type="ARBA" id="ARBA00023033"/>
    </source>
</evidence>
<feature type="transmembrane region" description="Helical" evidence="9">
    <location>
        <begin position="20"/>
        <end position="40"/>
    </location>
</feature>
<comment type="cofactor">
    <cofactor evidence="7">
        <name>heme</name>
        <dbReference type="ChEBI" id="CHEBI:30413"/>
    </cofactor>
</comment>
<evidence type="ECO:0000256" key="7">
    <source>
        <dbReference type="PIRSR" id="PIRSR602401-1"/>
    </source>
</evidence>
<comment type="similarity">
    <text evidence="1 8">Belongs to the cytochrome P450 family.</text>
</comment>
<dbReference type="InterPro" id="IPR001128">
    <property type="entry name" value="Cyt_P450"/>
</dbReference>
<keyword evidence="2 7" id="KW-0349">Heme</keyword>
<dbReference type="PRINTS" id="PR00463">
    <property type="entry name" value="EP450I"/>
</dbReference>
<reference evidence="10" key="1">
    <citation type="journal article" date="2015" name="Plant J.">
        <title>Improved white spruce (Picea glauca) genome assemblies and annotation of large gene families of conifer terpenoid and phenolic defense metabolism.</title>
        <authorList>
            <person name="Warren R.L."/>
            <person name="Keeling C.I."/>
            <person name="Yuen M.M."/>
            <person name="Raymond A."/>
            <person name="Taylor G.A."/>
            <person name="Vandervalk B.P."/>
            <person name="Mohamadi H."/>
            <person name="Paulino D."/>
            <person name="Chiu R."/>
            <person name="Jackman S.D."/>
            <person name="Robertson G."/>
            <person name="Yang C."/>
            <person name="Hoffmann M."/>
            <person name="Weigel D."/>
            <person name="Nelson D.R."/>
            <person name="Ritland C."/>
            <person name="Isabel N."/>
            <person name="Jaquish B."/>
            <person name="Yanchuk A."/>
            <person name="Bousquet J."/>
            <person name="Jones S.J."/>
            <person name="MacKay J."/>
            <person name="Birol I."/>
            <person name="Bohlmann J."/>
        </authorList>
    </citation>
    <scope>NUCLEOTIDE SEQUENCE</scope>
</reference>
<evidence type="ECO:0000313" key="10">
    <source>
        <dbReference type="EMBL" id="JAI17612.1"/>
    </source>
</evidence>
<dbReference type="GO" id="GO:0004497">
    <property type="term" value="F:monooxygenase activity"/>
    <property type="evidence" value="ECO:0007669"/>
    <property type="project" value="UniProtKB-KW"/>
</dbReference>
<accession>A0A0G7ZP07</accession>
<dbReference type="GO" id="GO:0016705">
    <property type="term" value="F:oxidoreductase activity, acting on paired donors, with incorporation or reduction of molecular oxygen"/>
    <property type="evidence" value="ECO:0007669"/>
    <property type="project" value="InterPro"/>
</dbReference>
<dbReference type="CDD" id="cd11043">
    <property type="entry name" value="CYP90-like"/>
    <property type="match status" value="1"/>
</dbReference>